<sequence length="159" mass="17538">MTLSQQVAFLQRGLTSLARTLVMRMPPVVINFGAGSGGVRADPVTCLLYYLAQRPESPDGERHLQRGLELKIFRAQPRKRIDSICARWGDARVKADAPGVGLDAFQLPVATLAKAFRAQLEMLPLSGIAPRSQKQHDDLLEASRRRLHISERTPSACVP</sequence>
<comment type="caution">
    <text evidence="1">The sequence shown here is derived from an EMBL/GenBank/DDBJ whole genome shotgun (WGS) entry which is preliminary data.</text>
</comment>
<accession>A0ABN9TZU5</accession>
<dbReference type="Proteomes" id="UP001189429">
    <property type="component" value="Unassembled WGS sequence"/>
</dbReference>
<protein>
    <submittedName>
        <fullName evidence="1">Uncharacterized protein</fullName>
    </submittedName>
</protein>
<organism evidence="1 2">
    <name type="scientific">Prorocentrum cordatum</name>
    <dbReference type="NCBI Taxonomy" id="2364126"/>
    <lineage>
        <taxon>Eukaryota</taxon>
        <taxon>Sar</taxon>
        <taxon>Alveolata</taxon>
        <taxon>Dinophyceae</taxon>
        <taxon>Prorocentrales</taxon>
        <taxon>Prorocentraceae</taxon>
        <taxon>Prorocentrum</taxon>
    </lineage>
</organism>
<gene>
    <name evidence="1" type="ORF">PCOR1329_LOCUS43904</name>
</gene>
<dbReference type="EMBL" id="CAUYUJ010015279">
    <property type="protein sequence ID" value="CAK0851909.1"/>
    <property type="molecule type" value="Genomic_DNA"/>
</dbReference>
<keyword evidence="2" id="KW-1185">Reference proteome</keyword>
<name>A0ABN9TZU5_9DINO</name>
<reference evidence="1" key="1">
    <citation type="submission" date="2023-10" db="EMBL/GenBank/DDBJ databases">
        <authorList>
            <person name="Chen Y."/>
            <person name="Shah S."/>
            <person name="Dougan E. K."/>
            <person name="Thang M."/>
            <person name="Chan C."/>
        </authorList>
    </citation>
    <scope>NUCLEOTIDE SEQUENCE [LARGE SCALE GENOMIC DNA]</scope>
</reference>
<evidence type="ECO:0000313" key="2">
    <source>
        <dbReference type="Proteomes" id="UP001189429"/>
    </source>
</evidence>
<feature type="non-terminal residue" evidence="1">
    <location>
        <position position="159"/>
    </location>
</feature>
<proteinExistence type="predicted"/>
<evidence type="ECO:0000313" key="1">
    <source>
        <dbReference type="EMBL" id="CAK0851909.1"/>
    </source>
</evidence>